<evidence type="ECO:0000256" key="1">
    <source>
        <dbReference type="SAM" id="MobiDB-lite"/>
    </source>
</evidence>
<feature type="region of interest" description="Disordered" evidence="1">
    <location>
        <begin position="106"/>
        <end position="145"/>
    </location>
</feature>
<evidence type="ECO:0000259" key="3">
    <source>
        <dbReference type="Pfam" id="PF20778"/>
    </source>
</evidence>
<protein>
    <submittedName>
        <fullName evidence="4">Uncharacterized protein</fullName>
    </submittedName>
</protein>
<feature type="domain" description="SLS1 C-terminal" evidence="3">
    <location>
        <begin position="454"/>
        <end position="840"/>
    </location>
</feature>
<keyword evidence="5" id="KW-1185">Reference proteome</keyword>
<dbReference type="EMBL" id="BTGB01000001">
    <property type="protein sequence ID" value="GMM44228.1"/>
    <property type="molecule type" value="Genomic_DNA"/>
</dbReference>
<dbReference type="Pfam" id="PF20778">
    <property type="entry name" value="SLS1_C"/>
    <property type="match status" value="1"/>
</dbReference>
<accession>A0AAV5QZ56</accession>
<gene>
    <name evidence="4" type="ORF">DAPK24_008030</name>
</gene>
<sequence length="857" mass="100115">MLSRCRVLGRHRIPVTRISGSLYVKRWNSTSNPIPQPIEKQKNDNVEGENSVIEPIEDIKDFIKEEKIIESKSEINDDDEILKVNEFKHRQEIKPQLMDLPWEVPTKKSEEIEDESTKGGLPWDVKEDNEESSSGVNNNEHVEEAFDPSKNELILAPLKKKSSVIQKLKPRKSIYIKETQKKNNENLSLNAERNYKNLMQFKFNANHDDFIKIIDELKPVNNIVTIKQLTDISTNLDKSFRDKQIREYLTTKVPGIILRKSHTKKKMINKLISEYWKLKVTLDTTADLLCETRIDLSNKRDLFLLLSNKGFLPQHWSLIGAQLSLGKTTNELYVKGSKNIVNFVSASWNDLLNNISTDHIDLTKIKEIYSKVGKKLDIETLQNKCGVHFDKVTMNENNYILSAIKNNSISDVKIELLKATEYRHGSNNIIINELLERAKIEDEKLLYKMEINDETLPWYIKPENYFRYAMAKPRINQSLLNDANVFTDILSKEVQDLKVEVEEAKEKFEYNYIQNSSNNKFKEVNKYDDKFFRIERGDDVLSNKIDEDLKLDNKTIEKELNNIKVTNNPKRLMLDNVINVKFGKLLHNRDNNNDYYFNENLPECIRNLSKLELMDKESRLFGDTGGIMNKFNKQLYIKLIPNGFWKDQIDKFIKYPTVELLIDLKDGKLEVNKFSAFISEFEKNISINLPKLDVDLKFQNSLNSMLVYNKDQWILNGRKEEEFEGDEVNETKDDIEKENNDNNIIKNKKIINMFISQVGKGRFDIKRIDGLRGVIRQFQHKPYLFYFDKEKEGIKYCAIEVEYLKSIELEYKGYPVSLILKDNGETEKFEISMVKEGNEDMSKFIDTSLSLATVLSQ</sequence>
<feature type="domain" description="SLS1 N-terminal" evidence="2">
    <location>
        <begin position="205"/>
        <end position="280"/>
    </location>
</feature>
<name>A0AAV5QZ56_PICKL</name>
<comment type="caution">
    <text evidence="4">The sequence shown here is derived from an EMBL/GenBank/DDBJ whole genome shotgun (WGS) entry which is preliminary data.</text>
</comment>
<dbReference type="Proteomes" id="UP001378960">
    <property type="component" value="Unassembled WGS sequence"/>
</dbReference>
<proteinExistence type="predicted"/>
<dbReference type="AlphaFoldDB" id="A0AAV5QZ56"/>
<evidence type="ECO:0000313" key="5">
    <source>
        <dbReference type="Proteomes" id="UP001378960"/>
    </source>
</evidence>
<dbReference type="InterPro" id="IPR048400">
    <property type="entry name" value="SLS1_N"/>
</dbReference>
<organism evidence="4 5">
    <name type="scientific">Pichia kluyveri</name>
    <name type="common">Yeast</name>
    <dbReference type="NCBI Taxonomy" id="36015"/>
    <lineage>
        <taxon>Eukaryota</taxon>
        <taxon>Fungi</taxon>
        <taxon>Dikarya</taxon>
        <taxon>Ascomycota</taxon>
        <taxon>Saccharomycotina</taxon>
        <taxon>Pichiomycetes</taxon>
        <taxon>Pichiales</taxon>
        <taxon>Pichiaceae</taxon>
        <taxon>Pichia</taxon>
    </lineage>
</organism>
<evidence type="ECO:0000259" key="2">
    <source>
        <dbReference type="Pfam" id="PF20776"/>
    </source>
</evidence>
<reference evidence="4 5" key="1">
    <citation type="journal article" date="2023" name="Elife">
        <title>Identification of key yeast species and microbe-microbe interactions impacting larval growth of Drosophila in the wild.</title>
        <authorList>
            <person name="Mure A."/>
            <person name="Sugiura Y."/>
            <person name="Maeda R."/>
            <person name="Honda K."/>
            <person name="Sakurai N."/>
            <person name="Takahashi Y."/>
            <person name="Watada M."/>
            <person name="Katoh T."/>
            <person name="Gotoh A."/>
            <person name="Gotoh Y."/>
            <person name="Taniguchi I."/>
            <person name="Nakamura K."/>
            <person name="Hayashi T."/>
            <person name="Katayama T."/>
            <person name="Uemura T."/>
            <person name="Hattori Y."/>
        </authorList>
    </citation>
    <scope>NUCLEOTIDE SEQUENCE [LARGE SCALE GENOMIC DNA]</scope>
    <source>
        <strain evidence="4 5">PK-24</strain>
    </source>
</reference>
<dbReference type="Pfam" id="PF20776">
    <property type="entry name" value="SLS1_N"/>
    <property type="match status" value="1"/>
</dbReference>
<evidence type="ECO:0000313" key="4">
    <source>
        <dbReference type="EMBL" id="GMM44228.1"/>
    </source>
</evidence>
<dbReference type="InterPro" id="IPR048401">
    <property type="entry name" value="SLS1_C"/>
</dbReference>